<proteinExistence type="predicted"/>
<gene>
    <name evidence="1" type="ORF">D5086_012313</name>
</gene>
<reference evidence="1 2" key="1">
    <citation type="journal article" date="2024" name="Plant Biotechnol. J.">
        <title>Genome and CRISPR/Cas9 system of a widespread forest tree (Populus alba) in the world.</title>
        <authorList>
            <person name="Liu Y.J."/>
            <person name="Jiang P.F."/>
            <person name="Han X.M."/>
            <person name="Li X.Y."/>
            <person name="Wang H.M."/>
            <person name="Wang Y.J."/>
            <person name="Wang X.X."/>
            <person name="Zeng Q.Y."/>
        </authorList>
    </citation>
    <scope>NUCLEOTIDE SEQUENCE [LARGE SCALE GENOMIC DNA]</scope>
    <source>
        <strain evidence="2">cv. PAL-ZL1</strain>
    </source>
</reference>
<dbReference type="EMBL" id="RCHU02000006">
    <property type="protein sequence ID" value="KAL3585446.1"/>
    <property type="molecule type" value="Genomic_DNA"/>
</dbReference>
<organism evidence="1 2">
    <name type="scientific">Populus alba</name>
    <name type="common">White poplar</name>
    <dbReference type="NCBI Taxonomy" id="43335"/>
    <lineage>
        <taxon>Eukaryota</taxon>
        <taxon>Viridiplantae</taxon>
        <taxon>Streptophyta</taxon>
        <taxon>Embryophyta</taxon>
        <taxon>Tracheophyta</taxon>
        <taxon>Spermatophyta</taxon>
        <taxon>Magnoliopsida</taxon>
        <taxon>eudicotyledons</taxon>
        <taxon>Gunneridae</taxon>
        <taxon>Pentapetalae</taxon>
        <taxon>rosids</taxon>
        <taxon>fabids</taxon>
        <taxon>Malpighiales</taxon>
        <taxon>Salicaceae</taxon>
        <taxon>Saliceae</taxon>
        <taxon>Populus</taxon>
    </lineage>
</organism>
<comment type="caution">
    <text evidence="1">The sequence shown here is derived from an EMBL/GenBank/DDBJ whole genome shotgun (WGS) entry which is preliminary data.</text>
</comment>
<keyword evidence="2" id="KW-1185">Reference proteome</keyword>
<dbReference type="Proteomes" id="UP000309997">
    <property type="component" value="Unassembled WGS sequence"/>
</dbReference>
<accession>A0ACC4C2I1</accession>
<name>A0ACC4C2I1_POPAL</name>
<sequence length="82" mass="8996">MLFSCIQSADGEGIRFNFPSSANPNVEKYSTASVSLECKPTLTTNQATCQGGFPLPSFFCLNSDFLTVIIMEYRDPMSAKND</sequence>
<evidence type="ECO:0000313" key="2">
    <source>
        <dbReference type="Proteomes" id="UP000309997"/>
    </source>
</evidence>
<evidence type="ECO:0000313" key="1">
    <source>
        <dbReference type="EMBL" id="KAL3585446.1"/>
    </source>
</evidence>
<protein>
    <submittedName>
        <fullName evidence="1">Uncharacterized protein</fullName>
    </submittedName>
</protein>